<reference evidence="2" key="1">
    <citation type="journal article" date="2024" name="Proc. Natl. Acad. Sci. U.S.A.">
        <title>Extraordinary preservation of gene collinearity over three hundred million years revealed in homosporous lycophytes.</title>
        <authorList>
            <person name="Li C."/>
            <person name="Wickell D."/>
            <person name="Kuo L.Y."/>
            <person name="Chen X."/>
            <person name="Nie B."/>
            <person name="Liao X."/>
            <person name="Peng D."/>
            <person name="Ji J."/>
            <person name="Jenkins J."/>
            <person name="Williams M."/>
            <person name="Shu S."/>
            <person name="Plott C."/>
            <person name="Barry K."/>
            <person name="Rajasekar S."/>
            <person name="Grimwood J."/>
            <person name="Han X."/>
            <person name="Sun S."/>
            <person name="Hou Z."/>
            <person name="He W."/>
            <person name="Dai G."/>
            <person name="Sun C."/>
            <person name="Schmutz J."/>
            <person name="Leebens-Mack J.H."/>
            <person name="Li F.W."/>
            <person name="Wang L."/>
        </authorList>
    </citation>
    <scope>NUCLEOTIDE SEQUENCE [LARGE SCALE GENOMIC DNA]</scope>
    <source>
        <strain evidence="2">cv. PW_Plant_1</strain>
    </source>
</reference>
<dbReference type="Proteomes" id="UP001162992">
    <property type="component" value="Chromosome 21"/>
</dbReference>
<sequence length="140" mass="16220">MQAPLVHHWKSAKRVLRYVSNSRFFGILYERSNLHLRAYSDSDFVGDKMDRNSISAFAIFLCGGVISWLSKMQDTISLSSCEPEYKALTSTTKELLWLRRLLMELHVLEVGRSLTYFVTIQLLNNMLQILSSMLEQSILR</sequence>
<comment type="caution">
    <text evidence="1">The sequence shown here is derived from an EMBL/GenBank/DDBJ whole genome shotgun (WGS) entry which is preliminary data.</text>
</comment>
<keyword evidence="2" id="KW-1185">Reference proteome</keyword>
<protein>
    <submittedName>
        <fullName evidence="1">Uncharacterized protein</fullName>
    </submittedName>
</protein>
<gene>
    <name evidence="1" type="ORF">O6H91_21G010800</name>
</gene>
<dbReference type="EMBL" id="CM055112">
    <property type="protein sequence ID" value="KAJ7517104.1"/>
    <property type="molecule type" value="Genomic_DNA"/>
</dbReference>
<proteinExistence type="predicted"/>
<evidence type="ECO:0000313" key="2">
    <source>
        <dbReference type="Proteomes" id="UP001162992"/>
    </source>
</evidence>
<name>A0ACC2AJJ5_DIPCM</name>
<organism evidence="1 2">
    <name type="scientific">Diphasiastrum complanatum</name>
    <name type="common">Issler's clubmoss</name>
    <name type="synonym">Lycopodium complanatum</name>
    <dbReference type="NCBI Taxonomy" id="34168"/>
    <lineage>
        <taxon>Eukaryota</taxon>
        <taxon>Viridiplantae</taxon>
        <taxon>Streptophyta</taxon>
        <taxon>Embryophyta</taxon>
        <taxon>Tracheophyta</taxon>
        <taxon>Lycopodiopsida</taxon>
        <taxon>Lycopodiales</taxon>
        <taxon>Lycopodiaceae</taxon>
        <taxon>Lycopodioideae</taxon>
        <taxon>Diphasiastrum</taxon>
    </lineage>
</organism>
<accession>A0ACC2AJJ5</accession>
<evidence type="ECO:0000313" key="1">
    <source>
        <dbReference type="EMBL" id="KAJ7517104.1"/>
    </source>
</evidence>